<name>A0A9Q0N1R2_9DIPT</name>
<dbReference type="GO" id="GO:0050265">
    <property type="term" value="F:RNA uridylyltransferase activity"/>
    <property type="evidence" value="ECO:0007669"/>
    <property type="project" value="TreeGrafter"/>
</dbReference>
<feature type="compositionally biased region" description="Basic and acidic residues" evidence="6">
    <location>
        <begin position="670"/>
        <end position="690"/>
    </location>
</feature>
<dbReference type="SUPFAM" id="SSF81631">
    <property type="entry name" value="PAP/OAS1 substrate-binding domain"/>
    <property type="match status" value="1"/>
</dbReference>
<evidence type="ECO:0000256" key="1">
    <source>
        <dbReference type="ARBA" id="ARBA00001936"/>
    </source>
</evidence>
<keyword evidence="5" id="KW-0460">Magnesium</keyword>
<dbReference type="EMBL" id="WJQU01000002">
    <property type="protein sequence ID" value="KAJ6642050.1"/>
    <property type="molecule type" value="Genomic_DNA"/>
</dbReference>
<reference evidence="9" key="1">
    <citation type="submission" date="2022-07" db="EMBL/GenBank/DDBJ databases">
        <authorList>
            <person name="Trinca V."/>
            <person name="Uliana J.V.C."/>
            <person name="Torres T.T."/>
            <person name="Ward R.J."/>
            <person name="Monesi N."/>
        </authorList>
    </citation>
    <scope>NUCLEOTIDE SEQUENCE</scope>
    <source>
        <strain evidence="9">HSMRA1968</strain>
        <tissue evidence="9">Whole embryos</tissue>
    </source>
</reference>
<evidence type="ECO:0000256" key="4">
    <source>
        <dbReference type="ARBA" id="ARBA00022723"/>
    </source>
</evidence>
<comment type="cofactor">
    <cofactor evidence="2">
        <name>Mg(2+)</name>
        <dbReference type="ChEBI" id="CHEBI:18420"/>
    </cofactor>
</comment>
<keyword evidence="10" id="KW-1185">Reference proteome</keyword>
<evidence type="ECO:0000259" key="7">
    <source>
        <dbReference type="Pfam" id="PF03828"/>
    </source>
</evidence>
<keyword evidence="4" id="KW-0479">Metal-binding</keyword>
<dbReference type="InterPro" id="IPR002058">
    <property type="entry name" value="PAP_assoc"/>
</dbReference>
<feature type="domain" description="Poly(A) RNA polymerase mitochondrial-like central palm" evidence="8">
    <location>
        <begin position="121"/>
        <end position="231"/>
    </location>
</feature>
<accession>A0A9Q0N1R2</accession>
<evidence type="ECO:0000313" key="9">
    <source>
        <dbReference type="EMBL" id="KAJ6642050.1"/>
    </source>
</evidence>
<dbReference type="GO" id="GO:0031123">
    <property type="term" value="P:RNA 3'-end processing"/>
    <property type="evidence" value="ECO:0007669"/>
    <property type="project" value="TreeGrafter"/>
</dbReference>
<keyword evidence="9" id="KW-0548">Nucleotidyltransferase</keyword>
<dbReference type="GO" id="GO:0046872">
    <property type="term" value="F:metal ion binding"/>
    <property type="evidence" value="ECO:0007669"/>
    <property type="project" value="UniProtKB-KW"/>
</dbReference>
<evidence type="ECO:0000256" key="6">
    <source>
        <dbReference type="SAM" id="MobiDB-lite"/>
    </source>
</evidence>
<dbReference type="CDD" id="cd05402">
    <property type="entry name" value="NT_PAP_TUTase"/>
    <property type="match status" value="1"/>
</dbReference>
<dbReference type="Pfam" id="PF22600">
    <property type="entry name" value="MTPAP-like_central"/>
    <property type="match status" value="1"/>
</dbReference>
<dbReference type="PANTHER" id="PTHR12271:SF66">
    <property type="entry name" value="TERMINAL URIDYLYLTRANSFERASE TAILOR"/>
    <property type="match status" value="1"/>
</dbReference>
<feature type="domain" description="PAP-associated" evidence="7">
    <location>
        <begin position="320"/>
        <end position="393"/>
    </location>
</feature>
<proteinExistence type="predicted"/>
<dbReference type="Proteomes" id="UP001151699">
    <property type="component" value="Chromosome B"/>
</dbReference>
<comment type="caution">
    <text evidence="9">The sequence shown here is derived from an EMBL/GenBank/DDBJ whole genome shotgun (WGS) entry which is preliminary data.</text>
</comment>
<dbReference type="Gene3D" id="3.30.460.10">
    <property type="entry name" value="Beta Polymerase, domain 2"/>
    <property type="match status" value="1"/>
</dbReference>
<protein>
    <submittedName>
        <fullName evidence="9">Terminal uridylyltransferase Tailor</fullName>
    </submittedName>
</protein>
<comment type="cofactor">
    <cofactor evidence="1">
        <name>Mn(2+)</name>
        <dbReference type="ChEBI" id="CHEBI:29035"/>
    </cofactor>
</comment>
<dbReference type="GO" id="GO:1990817">
    <property type="term" value="F:poly(A) RNA polymerase activity"/>
    <property type="evidence" value="ECO:0007669"/>
    <property type="project" value="UniProtKB-ARBA"/>
</dbReference>
<dbReference type="SUPFAM" id="SSF81301">
    <property type="entry name" value="Nucleotidyltransferase"/>
    <property type="match status" value="1"/>
</dbReference>
<organism evidence="9 10">
    <name type="scientific">Pseudolycoriella hygida</name>
    <dbReference type="NCBI Taxonomy" id="35572"/>
    <lineage>
        <taxon>Eukaryota</taxon>
        <taxon>Metazoa</taxon>
        <taxon>Ecdysozoa</taxon>
        <taxon>Arthropoda</taxon>
        <taxon>Hexapoda</taxon>
        <taxon>Insecta</taxon>
        <taxon>Pterygota</taxon>
        <taxon>Neoptera</taxon>
        <taxon>Endopterygota</taxon>
        <taxon>Diptera</taxon>
        <taxon>Nematocera</taxon>
        <taxon>Sciaroidea</taxon>
        <taxon>Sciaridae</taxon>
        <taxon>Pseudolycoriella</taxon>
    </lineage>
</organism>
<evidence type="ECO:0000256" key="2">
    <source>
        <dbReference type="ARBA" id="ARBA00001946"/>
    </source>
</evidence>
<keyword evidence="3" id="KW-0808">Transferase</keyword>
<dbReference type="InterPro" id="IPR054708">
    <property type="entry name" value="MTPAP-like_central"/>
</dbReference>
<dbReference type="PANTHER" id="PTHR12271">
    <property type="entry name" value="POLY A POLYMERASE CID PAP -RELATED"/>
    <property type="match status" value="1"/>
</dbReference>
<dbReference type="InterPro" id="IPR043519">
    <property type="entry name" value="NT_sf"/>
</dbReference>
<evidence type="ECO:0000313" key="10">
    <source>
        <dbReference type="Proteomes" id="UP001151699"/>
    </source>
</evidence>
<evidence type="ECO:0000256" key="5">
    <source>
        <dbReference type="ARBA" id="ARBA00022842"/>
    </source>
</evidence>
<dbReference type="OrthoDB" id="419694at2759"/>
<gene>
    <name evidence="9" type="primary">Tailor</name>
    <name evidence="9" type="ORF">Bhyg_06996</name>
</gene>
<evidence type="ECO:0000256" key="3">
    <source>
        <dbReference type="ARBA" id="ARBA00022679"/>
    </source>
</evidence>
<sequence length="690" mass="79616">MEFCRINILAKLLIEQPKSICFRNLILKVLTPISTMADVTNVTPAIPAVSAEKSINNAAVAKKAPQAPKKRQKKRKLPVIDYLHEEVCKVLRNCPEGAEVKALTYVLQPEPDFMECVFQKILYDINMVLSQRFKNFEIYPFGSSVCGLAFKNSDFDIYVDIKELPDKLKKTVSRIIYQTIDTMKRFNTFEQTVAIVNAKIPLLKCVHVNTGFSCDFSFTSPMGRYNSLIIRNILYLDQRIHPLLLILKHWMKTRNLLGTGKITSYCLIMMVIYYLQHVRILKPLAIFQAQIPRFIVDNYWNLAWNTSMTNRFNNCPDQTVSSLLRGFVNFYKDFDFQSQIICPLYGQTLSRETFMTKPPPEFEAYNQYMRTDGASPLNLHHPMCVQDPFALNHNIAASCGSVFRYFVLELRNASEIIKAQLKPGIPSAQFLLKFFTEFAVDPHANKDIVAKSTEFQVRLLPLEFELSVIRRLMVDASKSKPVEPDEVRKRWSQLTVSLIRFIFEELFKLQVSNADLLNNTNERLKKYQKMNGQKDVCEALDLIHWNVHGTEDVYHMKKLTKSTSLTYFVDEATYATNKLEQLNATKKHSIELNCVVTINATPVDVHVLFNETGQGKKNATKCFFQNFTRSIRNHMKAYFLFCQRSSFVEPESLLEACEREMKANEAVATQEKKPDEEMKLVESNDLTKRN</sequence>
<dbReference type="AlphaFoldDB" id="A0A9Q0N1R2"/>
<dbReference type="Gene3D" id="1.10.1410.10">
    <property type="match status" value="1"/>
</dbReference>
<feature type="region of interest" description="Disordered" evidence="6">
    <location>
        <begin position="666"/>
        <end position="690"/>
    </location>
</feature>
<evidence type="ECO:0000259" key="8">
    <source>
        <dbReference type="Pfam" id="PF22600"/>
    </source>
</evidence>
<dbReference type="Pfam" id="PF03828">
    <property type="entry name" value="PAP_assoc"/>
    <property type="match status" value="1"/>
</dbReference>